<dbReference type="Pfam" id="PF22042">
    <property type="entry name" value="EF-G_D2"/>
    <property type="match status" value="1"/>
</dbReference>
<dbReference type="PANTHER" id="PTHR43261:SF6">
    <property type="entry name" value="ELONGATION FACTOR G-LIKE PROTEIN"/>
    <property type="match status" value="1"/>
</dbReference>
<dbReference type="GO" id="GO:0032790">
    <property type="term" value="P:ribosome disassembly"/>
    <property type="evidence" value="ECO:0007669"/>
    <property type="project" value="TreeGrafter"/>
</dbReference>
<keyword evidence="2" id="KW-0342">GTP-binding</keyword>
<evidence type="ECO:0000313" key="4">
    <source>
        <dbReference type="EMBL" id="GAH95154.1"/>
    </source>
</evidence>
<dbReference type="InterPro" id="IPR027417">
    <property type="entry name" value="P-loop_NTPase"/>
</dbReference>
<feature type="domain" description="Tr-type G" evidence="3">
    <location>
        <begin position="1"/>
        <end position="237"/>
    </location>
</feature>
<name>X1KYA0_9ZZZZ</name>
<evidence type="ECO:0000256" key="2">
    <source>
        <dbReference type="ARBA" id="ARBA00023134"/>
    </source>
</evidence>
<evidence type="ECO:0000256" key="1">
    <source>
        <dbReference type="ARBA" id="ARBA00022741"/>
    </source>
</evidence>
<gene>
    <name evidence="4" type="ORF">S06H3_06834</name>
</gene>
<dbReference type="Pfam" id="PF14492">
    <property type="entry name" value="EFG_III"/>
    <property type="match status" value="1"/>
</dbReference>
<dbReference type="Gene3D" id="3.30.70.870">
    <property type="entry name" value="Elongation Factor G (Translational Gtpase), domain 3"/>
    <property type="match status" value="1"/>
</dbReference>
<protein>
    <recommendedName>
        <fullName evidence="3">Tr-type G domain-containing protein</fullName>
    </recommendedName>
</protein>
<evidence type="ECO:0000259" key="3">
    <source>
        <dbReference type="PROSITE" id="PS51722"/>
    </source>
</evidence>
<dbReference type="SUPFAM" id="SSF52540">
    <property type="entry name" value="P-loop containing nucleoside triphosphate hydrolases"/>
    <property type="match status" value="1"/>
</dbReference>
<dbReference type="PANTHER" id="PTHR43261">
    <property type="entry name" value="TRANSLATION ELONGATION FACTOR G-RELATED"/>
    <property type="match status" value="1"/>
</dbReference>
<proteinExistence type="predicted"/>
<dbReference type="CDD" id="cd16262">
    <property type="entry name" value="EFG_III"/>
    <property type="match status" value="1"/>
</dbReference>
<feature type="non-terminal residue" evidence="4">
    <location>
        <position position="1"/>
    </location>
</feature>
<dbReference type="Gene3D" id="2.40.30.10">
    <property type="entry name" value="Translation factors"/>
    <property type="match status" value="1"/>
</dbReference>
<dbReference type="InterPro" id="IPR053905">
    <property type="entry name" value="EF-G-like_DII"/>
</dbReference>
<dbReference type="GO" id="GO:0005525">
    <property type="term" value="F:GTP binding"/>
    <property type="evidence" value="ECO:0007669"/>
    <property type="project" value="UniProtKB-KW"/>
</dbReference>
<comment type="caution">
    <text evidence="4">The sequence shown here is derived from an EMBL/GenBank/DDBJ whole genome shotgun (WGS) entry which is preliminary data.</text>
</comment>
<dbReference type="InterPro" id="IPR009000">
    <property type="entry name" value="Transl_B-barrel_sf"/>
</dbReference>
<dbReference type="EMBL" id="BARV01002703">
    <property type="protein sequence ID" value="GAH95154.1"/>
    <property type="molecule type" value="Genomic_DNA"/>
</dbReference>
<dbReference type="CDD" id="cd04170">
    <property type="entry name" value="EF-G_bact"/>
    <property type="match status" value="1"/>
</dbReference>
<sequence length="409" mass="44702">GKVDDGATTSDYDPEEVKRKISINLTMLPCYWKGAKINLIDTPGYSDFVGEVKAAIRVGEGAVIVVCAASGVEVGTEQVWAYSEEANLPRLILVNKMDRENANFYRTVDEVQSKFGARCLPVQLAIGAHQNFQGIVDLLTMKSYIGSPAKEAEIPSAMQTQVDSFREKLIEAIAEVDDRLIEKYLGGEEFSLEELSDGLRQAIISGRIIPILAGSALQNVGINWLMDAIYNYLPSPKEREVIMADDSAKQAVEPSQDAPLAALVFKTSADPYVGKLTYFRVYNGVIDSNSQVWNATQGGVERIGQLFILRGKTQEPVSQLRAGDMGAVAKLSLTSTGDTLCSRDKPVRIEPILFPEPVFNEAVYPKTKADLDKLGAALSRLSEEDPTLRVHREADTSETILSGIGETHL</sequence>
<dbReference type="Pfam" id="PF00009">
    <property type="entry name" value="GTP_EFTU"/>
    <property type="match status" value="1"/>
</dbReference>
<dbReference type="Gene3D" id="3.40.50.300">
    <property type="entry name" value="P-loop containing nucleotide triphosphate hydrolases"/>
    <property type="match status" value="1"/>
</dbReference>
<dbReference type="SUPFAM" id="SSF50447">
    <property type="entry name" value="Translation proteins"/>
    <property type="match status" value="1"/>
</dbReference>
<dbReference type="FunFam" id="2.40.30.10:FF:000006">
    <property type="entry name" value="Elongation factor G"/>
    <property type="match status" value="1"/>
</dbReference>
<reference evidence="4" key="1">
    <citation type="journal article" date="2014" name="Front. Microbiol.">
        <title>High frequency of phylogenetically diverse reductive dehalogenase-homologous genes in deep subseafloor sedimentary metagenomes.</title>
        <authorList>
            <person name="Kawai M."/>
            <person name="Futagami T."/>
            <person name="Toyoda A."/>
            <person name="Takaki Y."/>
            <person name="Nishi S."/>
            <person name="Hori S."/>
            <person name="Arai W."/>
            <person name="Tsubouchi T."/>
            <person name="Morono Y."/>
            <person name="Uchiyama I."/>
            <person name="Ito T."/>
            <person name="Fujiyama A."/>
            <person name="Inagaki F."/>
            <person name="Takami H."/>
        </authorList>
    </citation>
    <scope>NUCLEOTIDE SEQUENCE</scope>
    <source>
        <strain evidence="4">Expedition CK06-06</strain>
    </source>
</reference>
<dbReference type="InterPro" id="IPR041095">
    <property type="entry name" value="EFG_II"/>
</dbReference>
<dbReference type="InterPro" id="IPR035647">
    <property type="entry name" value="EFG_III/V"/>
</dbReference>
<dbReference type="NCBIfam" id="TIGR00231">
    <property type="entry name" value="small_GTP"/>
    <property type="match status" value="1"/>
</dbReference>
<feature type="non-terminal residue" evidence="4">
    <location>
        <position position="409"/>
    </location>
</feature>
<dbReference type="InterPro" id="IPR005225">
    <property type="entry name" value="Small_GTP-bd"/>
</dbReference>
<dbReference type="AlphaFoldDB" id="X1KYA0"/>
<dbReference type="PROSITE" id="PS51722">
    <property type="entry name" value="G_TR_2"/>
    <property type="match status" value="1"/>
</dbReference>
<dbReference type="GO" id="GO:0003924">
    <property type="term" value="F:GTPase activity"/>
    <property type="evidence" value="ECO:0007669"/>
    <property type="project" value="InterPro"/>
</dbReference>
<dbReference type="SUPFAM" id="SSF54980">
    <property type="entry name" value="EF-G C-terminal domain-like"/>
    <property type="match status" value="1"/>
</dbReference>
<keyword evidence="1" id="KW-0547">Nucleotide-binding</keyword>
<dbReference type="InterPro" id="IPR000795">
    <property type="entry name" value="T_Tr_GTP-bd_dom"/>
</dbReference>
<organism evidence="4">
    <name type="scientific">marine sediment metagenome</name>
    <dbReference type="NCBI Taxonomy" id="412755"/>
    <lineage>
        <taxon>unclassified sequences</taxon>
        <taxon>metagenomes</taxon>
        <taxon>ecological metagenomes</taxon>
    </lineage>
</organism>
<dbReference type="InterPro" id="IPR009022">
    <property type="entry name" value="EFG_III"/>
</dbReference>
<dbReference type="CDD" id="cd04088">
    <property type="entry name" value="EFG_mtEFG_II"/>
    <property type="match status" value="1"/>
</dbReference>
<accession>X1KYA0</accession>